<feature type="transmembrane region" description="Helical" evidence="1">
    <location>
        <begin position="205"/>
        <end position="225"/>
    </location>
</feature>
<dbReference type="Proteomes" id="UP001427805">
    <property type="component" value="Unassembled WGS sequence"/>
</dbReference>
<dbReference type="EC" id="2.3.1.-" evidence="4"/>
<keyword evidence="1" id="KW-1133">Transmembrane helix</keyword>
<dbReference type="Pfam" id="PF19040">
    <property type="entry name" value="SGNH"/>
    <property type="match status" value="1"/>
</dbReference>
<protein>
    <submittedName>
        <fullName evidence="4">Acyltransferase family protein</fullName>
        <ecNumber evidence="4">2.3.1.-</ecNumber>
    </submittedName>
</protein>
<keyword evidence="4" id="KW-0808">Transferase</keyword>
<dbReference type="InterPro" id="IPR043968">
    <property type="entry name" value="SGNH"/>
</dbReference>
<feature type="transmembrane region" description="Helical" evidence="1">
    <location>
        <begin position="81"/>
        <end position="100"/>
    </location>
</feature>
<evidence type="ECO:0000259" key="3">
    <source>
        <dbReference type="Pfam" id="PF19040"/>
    </source>
</evidence>
<feature type="transmembrane region" description="Helical" evidence="1">
    <location>
        <begin position="323"/>
        <end position="342"/>
    </location>
</feature>
<feature type="domain" description="SGNH" evidence="3">
    <location>
        <begin position="433"/>
        <end position="664"/>
    </location>
</feature>
<dbReference type="EMBL" id="JBDIZK010000014">
    <property type="protein sequence ID" value="MEN3749487.1"/>
    <property type="molecule type" value="Genomic_DNA"/>
</dbReference>
<keyword evidence="1" id="KW-0812">Transmembrane</keyword>
<keyword evidence="5" id="KW-1185">Reference proteome</keyword>
<feature type="domain" description="Acyltransferase 3" evidence="2">
    <location>
        <begin position="13"/>
        <end position="339"/>
    </location>
</feature>
<dbReference type="InterPro" id="IPR002656">
    <property type="entry name" value="Acyl_transf_3_dom"/>
</dbReference>
<dbReference type="InterPro" id="IPR050879">
    <property type="entry name" value="Acyltransferase_3"/>
</dbReference>
<feature type="transmembrane region" description="Helical" evidence="1">
    <location>
        <begin position="146"/>
        <end position="166"/>
    </location>
</feature>
<feature type="transmembrane region" description="Helical" evidence="1">
    <location>
        <begin position="39"/>
        <end position="60"/>
    </location>
</feature>
<accession>A0ABV0BGL0</accession>
<dbReference type="Pfam" id="PF01757">
    <property type="entry name" value="Acyl_transf_3"/>
    <property type="match status" value="1"/>
</dbReference>
<feature type="transmembrane region" description="Helical" evidence="1">
    <location>
        <begin position="237"/>
        <end position="253"/>
    </location>
</feature>
<keyword evidence="1" id="KW-0472">Membrane</keyword>
<proteinExistence type="predicted"/>
<feature type="transmembrane region" description="Helical" evidence="1">
    <location>
        <begin position="362"/>
        <end position="381"/>
    </location>
</feature>
<feature type="transmembrane region" description="Helical" evidence="1">
    <location>
        <begin position="178"/>
        <end position="199"/>
    </location>
</feature>
<feature type="transmembrane region" description="Helical" evidence="1">
    <location>
        <begin position="259"/>
        <end position="278"/>
    </location>
</feature>
<keyword evidence="4" id="KW-0012">Acyltransferase</keyword>
<dbReference type="PANTHER" id="PTHR23028:SF53">
    <property type="entry name" value="ACYL_TRANSF_3 DOMAIN-CONTAINING PROTEIN"/>
    <property type="match status" value="1"/>
</dbReference>
<gene>
    <name evidence="4" type="ORF">TPR58_20090</name>
</gene>
<comment type="caution">
    <text evidence="4">The sequence shown here is derived from an EMBL/GenBank/DDBJ whole genome shotgun (WGS) entry which is preliminary data.</text>
</comment>
<dbReference type="RefSeq" id="WP_346248533.1">
    <property type="nucleotide sequence ID" value="NZ_JBDIZK010000014.1"/>
</dbReference>
<dbReference type="PANTHER" id="PTHR23028">
    <property type="entry name" value="ACETYLTRANSFERASE"/>
    <property type="match status" value="1"/>
</dbReference>
<sequence length="669" mass="73171">MKTGEQAGPGYVAAIDGLRALAVLAVVLFHLWAPALPGGFVGVDIFFVISGFVVTGSMLGTRFASLGELSLHFYARRLVRIMPALILMLLSTIVAATLFVPSSWLSNSIPQVARFAFFGLSNIVLATDTDSYFGPQAGYNPFTHSWSLGVEEQFYLIFPFLIFWHQKLQGARMPVRRVVRLVVGLSIASLAIHAVLNLVAPKFGFYLIVSRFWELGVGMLLCLTLDRWRESGRVRHGATAATGLALIAAGLAWPGEIGLARNLLAVAGTAALLGHVVARPEAHVSRLFAAGPIVAIGKRSYALYLWHWPVFVLFRWTTGLHTAALMLAALGISVLLAALSYALVEHPIHRSARIAAMPRRRVVIASVAATLIAFGIAQAIIANHDRLTLSRTGNAQDWYADDGHRLDPALSRCRVVEEGRAAGGAVVRIWRAEGCAARPETIRVLGDSHATAYTPALRQLVADRGVTVQLWVRAGCPVYRLIDPAPDTDKCRRFYGAILDEVAQHSRPGDRVFLPGLRIDRFANQYGDDPDARMQDRDASPLGVAQARAFLTQLARSGTRLTIEAPKPIFPSPTFRCTDWFNRDNPGCAGGTRIARERIERRRAPILGAMRDLQSAVPQLEIWDPLPTLCPGTVCQAMPDGRPLFFDGDHLSGHGNDRIYPELRRTLTD</sequence>
<evidence type="ECO:0000313" key="4">
    <source>
        <dbReference type="EMBL" id="MEN3749487.1"/>
    </source>
</evidence>
<dbReference type="GO" id="GO:0016746">
    <property type="term" value="F:acyltransferase activity"/>
    <property type="evidence" value="ECO:0007669"/>
    <property type="project" value="UniProtKB-KW"/>
</dbReference>
<name>A0ABV0BGL0_9SPHN</name>
<evidence type="ECO:0000259" key="2">
    <source>
        <dbReference type="Pfam" id="PF01757"/>
    </source>
</evidence>
<evidence type="ECO:0000256" key="1">
    <source>
        <dbReference type="SAM" id="Phobius"/>
    </source>
</evidence>
<evidence type="ECO:0000313" key="5">
    <source>
        <dbReference type="Proteomes" id="UP001427805"/>
    </source>
</evidence>
<feature type="transmembrane region" description="Helical" evidence="1">
    <location>
        <begin position="12"/>
        <end position="33"/>
    </location>
</feature>
<reference evidence="4 5" key="1">
    <citation type="submission" date="2024-05" db="EMBL/GenBank/DDBJ databases">
        <title>Sphingomonas sp. HF-S3 16S ribosomal RNA gene Genome sequencing and assembly.</title>
        <authorList>
            <person name="Lee H."/>
        </authorList>
    </citation>
    <scope>NUCLEOTIDE SEQUENCE [LARGE SCALE GENOMIC DNA]</scope>
    <source>
        <strain evidence="4 5">HF-S3</strain>
    </source>
</reference>
<organism evidence="4 5">
    <name type="scientific">Sphingomonas rustica</name>
    <dbReference type="NCBI Taxonomy" id="3103142"/>
    <lineage>
        <taxon>Bacteria</taxon>
        <taxon>Pseudomonadati</taxon>
        <taxon>Pseudomonadota</taxon>
        <taxon>Alphaproteobacteria</taxon>
        <taxon>Sphingomonadales</taxon>
        <taxon>Sphingomonadaceae</taxon>
        <taxon>Sphingomonas</taxon>
    </lineage>
</organism>